<evidence type="ECO:0000256" key="1">
    <source>
        <dbReference type="ARBA" id="ARBA00004123"/>
    </source>
</evidence>
<evidence type="ECO:0000256" key="3">
    <source>
        <dbReference type="SAM" id="MobiDB-lite"/>
    </source>
</evidence>
<dbReference type="SUPFAM" id="SSF46689">
    <property type="entry name" value="Homeodomain-like"/>
    <property type="match status" value="1"/>
</dbReference>
<feature type="domain" description="Homeobox" evidence="4">
    <location>
        <begin position="7"/>
        <end position="21"/>
    </location>
</feature>
<feature type="DNA-binding region" description="Homeobox" evidence="2">
    <location>
        <begin position="9"/>
        <end position="22"/>
    </location>
</feature>
<evidence type="ECO:0000259" key="4">
    <source>
        <dbReference type="PROSITE" id="PS50071"/>
    </source>
</evidence>
<dbReference type="InterPro" id="IPR009057">
    <property type="entry name" value="Homeodomain-like_sf"/>
</dbReference>
<gene>
    <name evidence="5" type="ORF">JD844_031801</name>
</gene>
<accession>A0ABQ7T416</accession>
<evidence type="ECO:0000313" key="6">
    <source>
        <dbReference type="Proteomes" id="UP000826234"/>
    </source>
</evidence>
<evidence type="ECO:0000313" key="5">
    <source>
        <dbReference type="EMBL" id="KAH0624393.1"/>
    </source>
</evidence>
<keyword evidence="2" id="KW-0238">DNA-binding</keyword>
<dbReference type="PANTHER" id="PTHR24329">
    <property type="entry name" value="HOMEOBOX PROTEIN ARISTALESS"/>
    <property type="match status" value="1"/>
</dbReference>
<proteinExistence type="predicted"/>
<sequence>MILFLLIQVWFQNRRAKWRKTERGTSEQEGSKEAMAEVTSPGRNLNSPSQVDQTRNKKENLEIQQSCSVYQQGDEQPVHVKSLTDICCYNGGSFKDDKRKLHFALNSMYPDQHHQYFYVSNSACDPS</sequence>
<evidence type="ECO:0000256" key="2">
    <source>
        <dbReference type="PROSITE-ProRule" id="PRU00108"/>
    </source>
</evidence>
<reference evidence="5 6" key="1">
    <citation type="journal article" date="2022" name="Gigascience">
        <title>A chromosome-level genome assembly and annotation of the desert horned lizard, Phrynosoma platyrhinos, provides insight into chromosomal rearrangements among reptiles.</title>
        <authorList>
            <person name="Koochekian N."/>
            <person name="Ascanio A."/>
            <person name="Farleigh K."/>
            <person name="Card D.C."/>
            <person name="Schield D.R."/>
            <person name="Castoe T.A."/>
            <person name="Jezkova T."/>
        </authorList>
    </citation>
    <scope>NUCLEOTIDE SEQUENCE [LARGE SCALE GENOMIC DNA]</scope>
    <source>
        <strain evidence="5">NK-2021</strain>
    </source>
</reference>
<dbReference type="PROSITE" id="PS50071">
    <property type="entry name" value="HOMEOBOX_2"/>
    <property type="match status" value="1"/>
</dbReference>
<dbReference type="Proteomes" id="UP000826234">
    <property type="component" value="Unassembled WGS sequence"/>
</dbReference>
<keyword evidence="2" id="KW-0539">Nucleus</keyword>
<name>A0ABQ7T416_PHRPL</name>
<keyword evidence="6" id="KW-1185">Reference proteome</keyword>
<dbReference type="Gene3D" id="1.10.10.60">
    <property type="entry name" value="Homeodomain-like"/>
    <property type="match status" value="1"/>
</dbReference>
<dbReference type="InterPro" id="IPR050649">
    <property type="entry name" value="Paired_Homeobox_TFs"/>
</dbReference>
<feature type="compositionally biased region" description="Basic and acidic residues" evidence="3">
    <location>
        <begin position="20"/>
        <end position="35"/>
    </location>
</feature>
<feature type="region of interest" description="Disordered" evidence="3">
    <location>
        <begin position="20"/>
        <end position="57"/>
    </location>
</feature>
<keyword evidence="2" id="KW-0371">Homeobox</keyword>
<dbReference type="CDD" id="cd00086">
    <property type="entry name" value="homeodomain"/>
    <property type="match status" value="1"/>
</dbReference>
<comment type="caution">
    <text evidence="5">The sequence shown here is derived from an EMBL/GenBank/DDBJ whole genome shotgun (WGS) entry which is preliminary data.</text>
</comment>
<dbReference type="EMBL" id="JAIPUX010001232">
    <property type="protein sequence ID" value="KAH0624393.1"/>
    <property type="molecule type" value="Genomic_DNA"/>
</dbReference>
<comment type="subcellular location">
    <subcellularLocation>
        <location evidence="1 2">Nucleus</location>
    </subcellularLocation>
</comment>
<dbReference type="InterPro" id="IPR001356">
    <property type="entry name" value="HD"/>
</dbReference>
<protein>
    <recommendedName>
        <fullName evidence="4">Homeobox domain-containing protein</fullName>
    </recommendedName>
</protein>
<dbReference type="PANTHER" id="PTHR24329:SF542">
    <property type="entry name" value="DORSAL ROOT GANGLIA HOMEOBOX PROTEIN"/>
    <property type="match status" value="1"/>
</dbReference>
<feature type="compositionally biased region" description="Polar residues" evidence="3">
    <location>
        <begin position="41"/>
        <end position="53"/>
    </location>
</feature>
<organism evidence="5 6">
    <name type="scientific">Phrynosoma platyrhinos</name>
    <name type="common">Desert horned lizard</name>
    <dbReference type="NCBI Taxonomy" id="52577"/>
    <lineage>
        <taxon>Eukaryota</taxon>
        <taxon>Metazoa</taxon>
        <taxon>Chordata</taxon>
        <taxon>Craniata</taxon>
        <taxon>Vertebrata</taxon>
        <taxon>Euteleostomi</taxon>
        <taxon>Lepidosauria</taxon>
        <taxon>Squamata</taxon>
        <taxon>Bifurcata</taxon>
        <taxon>Unidentata</taxon>
        <taxon>Episquamata</taxon>
        <taxon>Toxicofera</taxon>
        <taxon>Iguania</taxon>
        <taxon>Phrynosomatidae</taxon>
        <taxon>Phrynosomatinae</taxon>
        <taxon>Phrynosoma</taxon>
    </lineage>
</organism>